<evidence type="ECO:0000313" key="2">
    <source>
        <dbReference type="Proteomes" id="UP001183817"/>
    </source>
</evidence>
<organism evidence="1 2">
    <name type="scientific">Paeniglutamicibacter sulfureus</name>
    <dbReference type="NCBI Taxonomy" id="43666"/>
    <lineage>
        <taxon>Bacteria</taxon>
        <taxon>Bacillati</taxon>
        <taxon>Actinomycetota</taxon>
        <taxon>Actinomycetes</taxon>
        <taxon>Micrococcales</taxon>
        <taxon>Micrococcaceae</taxon>
        <taxon>Paeniglutamicibacter</taxon>
    </lineage>
</organism>
<dbReference type="Proteomes" id="UP001183817">
    <property type="component" value="Unassembled WGS sequence"/>
</dbReference>
<evidence type="ECO:0000313" key="1">
    <source>
        <dbReference type="EMBL" id="MDR7359951.1"/>
    </source>
</evidence>
<accession>A0ABU2BNW9</accession>
<gene>
    <name evidence="1" type="ORF">J2S64_003642</name>
</gene>
<keyword evidence="2" id="KW-1185">Reference proteome</keyword>
<reference evidence="1 2" key="1">
    <citation type="submission" date="2023-07" db="EMBL/GenBank/DDBJ databases">
        <title>Sequencing the genomes of 1000 actinobacteria strains.</title>
        <authorList>
            <person name="Klenk H.-P."/>
        </authorList>
    </citation>
    <scope>NUCLEOTIDE SEQUENCE [LARGE SCALE GENOMIC DNA]</scope>
    <source>
        <strain evidence="1 2">DSM 20167</strain>
    </source>
</reference>
<name>A0ABU2BNW9_9MICC</name>
<proteinExistence type="predicted"/>
<sequence length="66" mass="7544">MDNDDQLRCDWKALSPQPVQMVLTISPYYTLMVRIYEEKTYAPNPITTAMSAARPMFCLNTGMRGP</sequence>
<dbReference type="RefSeq" id="WP_310292600.1">
    <property type="nucleotide sequence ID" value="NZ_BAAAWO010000001.1"/>
</dbReference>
<comment type="caution">
    <text evidence="1">The sequence shown here is derived from an EMBL/GenBank/DDBJ whole genome shotgun (WGS) entry which is preliminary data.</text>
</comment>
<dbReference type="EMBL" id="JAVDYI010000001">
    <property type="protein sequence ID" value="MDR7359951.1"/>
    <property type="molecule type" value="Genomic_DNA"/>
</dbReference>
<protein>
    <submittedName>
        <fullName evidence="1">Uncharacterized protein</fullName>
    </submittedName>
</protein>